<dbReference type="AlphaFoldDB" id="A0AAV6G6Y9"/>
<accession>A0AAV6G6Y9</accession>
<dbReference type="Proteomes" id="UP000823561">
    <property type="component" value="Chromosome 15"/>
</dbReference>
<dbReference type="GO" id="GO:0036297">
    <property type="term" value="P:interstrand cross-link repair"/>
    <property type="evidence" value="ECO:0007669"/>
    <property type="project" value="TreeGrafter"/>
</dbReference>
<keyword evidence="3" id="KW-1185">Reference proteome</keyword>
<dbReference type="GO" id="GO:0045145">
    <property type="term" value="F:single-stranded DNA 5'-3' DNA exonuclease activity"/>
    <property type="evidence" value="ECO:0007669"/>
    <property type="project" value="InterPro"/>
</dbReference>
<evidence type="ECO:0000256" key="1">
    <source>
        <dbReference type="ARBA" id="ARBA00009797"/>
    </source>
</evidence>
<proteinExistence type="inferred from homology"/>
<gene>
    <name evidence="2" type="ORF">AALO_G00199190</name>
</gene>
<comment type="similarity">
    <text evidence="1">Belongs to the EXO5 family.</text>
</comment>
<dbReference type="Gene3D" id="3.90.320.10">
    <property type="match status" value="1"/>
</dbReference>
<protein>
    <recommendedName>
        <fullName evidence="4">Exonuclease V</fullName>
    </recommendedName>
</protein>
<organism evidence="2 3">
    <name type="scientific">Alosa alosa</name>
    <name type="common">allis shad</name>
    <dbReference type="NCBI Taxonomy" id="278164"/>
    <lineage>
        <taxon>Eukaryota</taxon>
        <taxon>Metazoa</taxon>
        <taxon>Chordata</taxon>
        <taxon>Craniata</taxon>
        <taxon>Vertebrata</taxon>
        <taxon>Euteleostomi</taxon>
        <taxon>Actinopterygii</taxon>
        <taxon>Neopterygii</taxon>
        <taxon>Teleostei</taxon>
        <taxon>Clupei</taxon>
        <taxon>Clupeiformes</taxon>
        <taxon>Clupeoidei</taxon>
        <taxon>Clupeidae</taxon>
        <taxon>Alosa</taxon>
    </lineage>
</organism>
<dbReference type="PANTHER" id="PTHR14464">
    <property type="entry name" value="EXONUCLEASE V"/>
    <property type="match status" value="1"/>
</dbReference>
<dbReference type="EMBL" id="JADWDJ010000015">
    <property type="protein sequence ID" value="KAG5269182.1"/>
    <property type="molecule type" value="Genomic_DNA"/>
</dbReference>
<reference evidence="2" key="1">
    <citation type="submission" date="2020-10" db="EMBL/GenBank/DDBJ databases">
        <title>Chromosome-scale genome assembly of the Allis shad, Alosa alosa.</title>
        <authorList>
            <person name="Margot Z."/>
            <person name="Christophe K."/>
            <person name="Cabau C."/>
            <person name="Louis A."/>
            <person name="Berthelot C."/>
            <person name="Parey E."/>
            <person name="Roest Crollius H."/>
            <person name="Montfort J."/>
            <person name="Robinson-Rechavi M."/>
            <person name="Bucao C."/>
            <person name="Bouchez O."/>
            <person name="Gislard M."/>
            <person name="Lluch J."/>
            <person name="Milhes M."/>
            <person name="Lampietro C."/>
            <person name="Lopez Roques C."/>
            <person name="Donnadieu C."/>
            <person name="Braasch I."/>
            <person name="Desvignes T."/>
            <person name="Postlethwait J."/>
            <person name="Bobe J."/>
            <person name="Guiguen Y."/>
        </authorList>
    </citation>
    <scope>NUCLEOTIDE SEQUENCE</scope>
    <source>
        <strain evidence="2">M-15738</strain>
        <tissue evidence="2">Blood</tissue>
    </source>
</reference>
<dbReference type="Pfam" id="PF09810">
    <property type="entry name" value="Exo5"/>
    <property type="match status" value="2"/>
</dbReference>
<dbReference type="InterPro" id="IPR011604">
    <property type="entry name" value="PDDEXK-like_dom_sf"/>
</dbReference>
<dbReference type="InterPro" id="IPR019190">
    <property type="entry name" value="EXOV"/>
</dbReference>
<evidence type="ECO:0000313" key="2">
    <source>
        <dbReference type="EMBL" id="KAG5269182.1"/>
    </source>
</evidence>
<sequence length="401" mass="45673">MSQKKPRTLNITSIMEEKSDTRNYMKHVELLGIHFENELVQTPIKNHEKEGNHEDNIGLGLLYDRFEKSATGCGSDTRSDPVVDIRCLKRKQQTEVHPSPMERFRRRHLSVTLLCEQSWCEMKVSFGLLRPLVKLKEMKKPEVKAGTTIHLRRQLEVHNIVPIQAQSREDSEAIKLLNVMHMVSLLQEGQCVREFPVYGVLEGVFLMGVIDELSYNKEGELVLSELKTRKDMSLPGEAQAKGHHLQVGLYKLLFHGMVNGTVKRSDIIRHLKLEPKQVLGTGVLNYAGSMGMEEGIFGGLVDMVLKTLTLAKVGDIQRLRLEYIHQESGMTIDTKDVECDEAVLRGELRDYLDYWTGQREPRGVDIEEAWKCKLCPFEKSCHWGKDEAEASVSVDPGKKPK</sequence>
<name>A0AAV6G6Y9_9TELE</name>
<evidence type="ECO:0000313" key="3">
    <source>
        <dbReference type="Proteomes" id="UP000823561"/>
    </source>
</evidence>
<dbReference type="GO" id="GO:0005634">
    <property type="term" value="C:nucleus"/>
    <property type="evidence" value="ECO:0007669"/>
    <property type="project" value="TreeGrafter"/>
</dbReference>
<evidence type="ECO:0008006" key="4">
    <source>
        <dbReference type="Google" id="ProtNLM"/>
    </source>
</evidence>
<dbReference type="PANTHER" id="PTHR14464:SF4">
    <property type="entry name" value="EXONUCLEASE V"/>
    <property type="match status" value="1"/>
</dbReference>
<comment type="caution">
    <text evidence="2">The sequence shown here is derived from an EMBL/GenBank/DDBJ whole genome shotgun (WGS) entry which is preliminary data.</text>
</comment>